<dbReference type="AlphaFoldDB" id="A0AAV6YRS3"/>
<accession>A0AAV6YRS3</accession>
<proteinExistence type="predicted"/>
<evidence type="ECO:0000313" key="1">
    <source>
        <dbReference type="EMBL" id="KAG8536473.1"/>
    </source>
</evidence>
<protein>
    <submittedName>
        <fullName evidence="1">Uncharacterized protein</fullName>
    </submittedName>
</protein>
<organism evidence="1 2">
    <name type="scientific">Engystomops pustulosus</name>
    <name type="common">Tungara frog</name>
    <name type="synonym">Physalaemus pustulosus</name>
    <dbReference type="NCBI Taxonomy" id="76066"/>
    <lineage>
        <taxon>Eukaryota</taxon>
        <taxon>Metazoa</taxon>
        <taxon>Chordata</taxon>
        <taxon>Craniata</taxon>
        <taxon>Vertebrata</taxon>
        <taxon>Euteleostomi</taxon>
        <taxon>Amphibia</taxon>
        <taxon>Batrachia</taxon>
        <taxon>Anura</taxon>
        <taxon>Neobatrachia</taxon>
        <taxon>Hyloidea</taxon>
        <taxon>Leptodactylidae</taxon>
        <taxon>Leiuperinae</taxon>
        <taxon>Engystomops</taxon>
    </lineage>
</organism>
<reference evidence="1" key="1">
    <citation type="thesis" date="2020" institute="ProQuest LLC" country="789 East Eisenhower Parkway, Ann Arbor, MI, USA">
        <title>Comparative Genomics and Chromosome Evolution.</title>
        <authorList>
            <person name="Mudd A.B."/>
        </authorList>
    </citation>
    <scope>NUCLEOTIDE SEQUENCE</scope>
    <source>
        <strain evidence="1">237g6f4</strain>
        <tissue evidence="1">Blood</tissue>
    </source>
</reference>
<dbReference type="EMBL" id="WNYA01042949">
    <property type="protein sequence ID" value="KAG8536473.1"/>
    <property type="molecule type" value="Genomic_DNA"/>
</dbReference>
<evidence type="ECO:0000313" key="2">
    <source>
        <dbReference type="Proteomes" id="UP000824782"/>
    </source>
</evidence>
<feature type="non-terminal residue" evidence="1">
    <location>
        <position position="114"/>
    </location>
</feature>
<name>A0AAV6YRS3_ENGPU</name>
<gene>
    <name evidence="1" type="ORF">GDO81_026282</name>
</gene>
<sequence>MSTLRHQTPIHLTLPLGFLTWTRRRQSSHQRRGNIVYWDYRWSTAQRGEPLHRVDLPRATMDTMRYYGTYSFILCRAPCTLPRNNLICSTSCYNRKYSASGYKIPTLLILRGRS</sequence>
<comment type="caution">
    <text evidence="1">The sequence shown here is derived from an EMBL/GenBank/DDBJ whole genome shotgun (WGS) entry which is preliminary data.</text>
</comment>
<keyword evidence="2" id="KW-1185">Reference proteome</keyword>
<dbReference type="Proteomes" id="UP000824782">
    <property type="component" value="Unassembled WGS sequence"/>
</dbReference>